<keyword evidence="2" id="KW-0378">Hydrolase</keyword>
<evidence type="ECO:0000256" key="4">
    <source>
        <dbReference type="ARBA" id="ARBA00022840"/>
    </source>
</evidence>
<accession>A0A0D3IAF9</accession>
<evidence type="ECO:0000313" key="9">
    <source>
        <dbReference type="Proteomes" id="UP000013827"/>
    </source>
</evidence>
<protein>
    <recommendedName>
        <fullName evidence="10">RNA helicase</fullName>
    </recommendedName>
</protein>
<keyword evidence="1" id="KW-0547">Nucleotide-binding</keyword>
<dbReference type="AlphaFoldDB" id="A0A0D3IAF9"/>
<dbReference type="GO" id="GO:0016787">
    <property type="term" value="F:hydrolase activity"/>
    <property type="evidence" value="ECO:0007669"/>
    <property type="project" value="UniProtKB-KW"/>
</dbReference>
<proteinExistence type="predicted"/>
<dbReference type="GO" id="GO:0003724">
    <property type="term" value="F:RNA helicase activity"/>
    <property type="evidence" value="ECO:0007669"/>
    <property type="project" value="InterPro"/>
</dbReference>
<dbReference type="SMART" id="SM00487">
    <property type="entry name" value="DEXDc"/>
    <property type="match status" value="1"/>
</dbReference>
<reference evidence="9" key="1">
    <citation type="journal article" date="2013" name="Nature">
        <title>Pan genome of the phytoplankton Emiliania underpins its global distribution.</title>
        <authorList>
            <person name="Read B.A."/>
            <person name="Kegel J."/>
            <person name="Klute M.J."/>
            <person name="Kuo A."/>
            <person name="Lefebvre S.C."/>
            <person name="Maumus F."/>
            <person name="Mayer C."/>
            <person name="Miller J."/>
            <person name="Monier A."/>
            <person name="Salamov A."/>
            <person name="Young J."/>
            <person name="Aguilar M."/>
            <person name="Claverie J.M."/>
            <person name="Frickenhaus S."/>
            <person name="Gonzalez K."/>
            <person name="Herman E.K."/>
            <person name="Lin Y.C."/>
            <person name="Napier J."/>
            <person name="Ogata H."/>
            <person name="Sarno A.F."/>
            <person name="Shmutz J."/>
            <person name="Schroeder D."/>
            <person name="de Vargas C."/>
            <person name="Verret F."/>
            <person name="von Dassow P."/>
            <person name="Valentin K."/>
            <person name="Van de Peer Y."/>
            <person name="Wheeler G."/>
            <person name="Dacks J.B."/>
            <person name="Delwiche C.F."/>
            <person name="Dyhrman S.T."/>
            <person name="Glockner G."/>
            <person name="John U."/>
            <person name="Richards T."/>
            <person name="Worden A.Z."/>
            <person name="Zhang X."/>
            <person name="Grigoriev I.V."/>
            <person name="Allen A.E."/>
            <person name="Bidle K."/>
            <person name="Borodovsky M."/>
            <person name="Bowler C."/>
            <person name="Brownlee C."/>
            <person name="Cock J.M."/>
            <person name="Elias M."/>
            <person name="Gladyshev V.N."/>
            <person name="Groth M."/>
            <person name="Guda C."/>
            <person name="Hadaegh A."/>
            <person name="Iglesias-Rodriguez M.D."/>
            <person name="Jenkins J."/>
            <person name="Jones B.M."/>
            <person name="Lawson T."/>
            <person name="Leese F."/>
            <person name="Lindquist E."/>
            <person name="Lobanov A."/>
            <person name="Lomsadze A."/>
            <person name="Malik S.B."/>
            <person name="Marsh M.E."/>
            <person name="Mackinder L."/>
            <person name="Mock T."/>
            <person name="Mueller-Roeber B."/>
            <person name="Pagarete A."/>
            <person name="Parker M."/>
            <person name="Probert I."/>
            <person name="Quesneville H."/>
            <person name="Raines C."/>
            <person name="Rensing S.A."/>
            <person name="Riano-Pachon D.M."/>
            <person name="Richier S."/>
            <person name="Rokitta S."/>
            <person name="Shiraiwa Y."/>
            <person name="Soanes D.M."/>
            <person name="van der Giezen M."/>
            <person name="Wahlund T.M."/>
            <person name="Williams B."/>
            <person name="Wilson W."/>
            <person name="Wolfe G."/>
            <person name="Wurch L.L."/>
        </authorList>
    </citation>
    <scope>NUCLEOTIDE SEQUENCE</scope>
</reference>
<dbReference type="OMA" id="WVKQIAT"/>
<evidence type="ECO:0000256" key="5">
    <source>
        <dbReference type="PROSITE-ProRule" id="PRU00552"/>
    </source>
</evidence>
<dbReference type="HOGENOM" id="CLU_003041_8_2_1"/>
<keyword evidence="3" id="KW-0347">Helicase</keyword>
<dbReference type="Pfam" id="PF00270">
    <property type="entry name" value="DEAD"/>
    <property type="match status" value="1"/>
</dbReference>
<sequence length="251" mass="26935">SVTGGDAPAAVSSFEELEFPAAVQSNMQRAGYTKPTALQQYVLPAALLGKNVMVTGAITGRCGRAASYLLPTVARLLSSELPPRDRRQVAPSAIVLSPTRELAQQVFAEARKACYGAGVRPVACFGGAPLVDQLRELERGCELLVATPGRLGDLMERSPNEPVDLSIHEQADRMLDMGFEPQIRKIVLQSEMPPAEERQTLVFSATHPPEMKALALDCGRDYVSLTAGPGAVAGEHVAQRMERVAERDKAS</sequence>
<evidence type="ECO:0000256" key="1">
    <source>
        <dbReference type="ARBA" id="ARBA00022741"/>
    </source>
</evidence>
<dbReference type="InterPro" id="IPR027417">
    <property type="entry name" value="P-loop_NTPase"/>
</dbReference>
<dbReference type="RefSeq" id="XP_005760673.1">
    <property type="nucleotide sequence ID" value="XM_005760616.1"/>
</dbReference>
<dbReference type="InterPro" id="IPR011545">
    <property type="entry name" value="DEAD/DEAH_box_helicase_dom"/>
</dbReference>
<evidence type="ECO:0000256" key="2">
    <source>
        <dbReference type="ARBA" id="ARBA00022801"/>
    </source>
</evidence>
<evidence type="ECO:0000259" key="6">
    <source>
        <dbReference type="PROSITE" id="PS51192"/>
    </source>
</evidence>
<dbReference type="InterPro" id="IPR014001">
    <property type="entry name" value="Helicase_ATP-bd"/>
</dbReference>
<evidence type="ECO:0000313" key="8">
    <source>
        <dbReference type="EnsemblProtists" id="EOD08244"/>
    </source>
</evidence>
<evidence type="ECO:0000256" key="3">
    <source>
        <dbReference type="ARBA" id="ARBA00022806"/>
    </source>
</evidence>
<dbReference type="InterPro" id="IPR014014">
    <property type="entry name" value="RNA_helicase_DEAD_Q_motif"/>
</dbReference>
<reference evidence="8" key="2">
    <citation type="submission" date="2024-10" db="UniProtKB">
        <authorList>
            <consortium name="EnsemblProtists"/>
        </authorList>
    </citation>
    <scope>IDENTIFICATION</scope>
</reference>
<dbReference type="PROSITE" id="PS51192">
    <property type="entry name" value="HELICASE_ATP_BIND_1"/>
    <property type="match status" value="1"/>
</dbReference>
<dbReference type="EnsemblProtists" id="EOD08244">
    <property type="protein sequence ID" value="EOD08244"/>
    <property type="gene ID" value="EMIHUDRAFT_44497"/>
</dbReference>
<dbReference type="STRING" id="2903.R1DHP7"/>
<feature type="domain" description="Helicase ATP-binding" evidence="6">
    <location>
        <begin position="43"/>
        <end position="225"/>
    </location>
</feature>
<keyword evidence="4" id="KW-0067">ATP-binding</keyword>
<dbReference type="Gene3D" id="3.40.50.300">
    <property type="entry name" value="P-loop containing nucleotide triphosphate hydrolases"/>
    <property type="match status" value="1"/>
</dbReference>
<dbReference type="PaxDb" id="2903-EOD08244"/>
<dbReference type="Proteomes" id="UP000013827">
    <property type="component" value="Unassembled WGS sequence"/>
</dbReference>
<keyword evidence="9" id="KW-1185">Reference proteome</keyword>
<dbReference type="SUPFAM" id="SSF52540">
    <property type="entry name" value="P-loop containing nucleoside triphosphate hydrolases"/>
    <property type="match status" value="1"/>
</dbReference>
<dbReference type="GeneID" id="17254253"/>
<name>A0A0D3IAF9_EMIH1</name>
<organism evidence="8 9">
    <name type="scientific">Emiliania huxleyi (strain CCMP1516)</name>
    <dbReference type="NCBI Taxonomy" id="280463"/>
    <lineage>
        <taxon>Eukaryota</taxon>
        <taxon>Haptista</taxon>
        <taxon>Haptophyta</taxon>
        <taxon>Prymnesiophyceae</taxon>
        <taxon>Isochrysidales</taxon>
        <taxon>Noelaerhabdaceae</taxon>
        <taxon>Emiliania</taxon>
    </lineage>
</organism>
<dbReference type="KEGG" id="ehx:EMIHUDRAFT_44497"/>
<feature type="domain" description="DEAD-box RNA helicase Q" evidence="7">
    <location>
        <begin position="12"/>
        <end position="40"/>
    </location>
</feature>
<evidence type="ECO:0000259" key="7">
    <source>
        <dbReference type="PROSITE" id="PS51195"/>
    </source>
</evidence>
<dbReference type="GO" id="GO:0003676">
    <property type="term" value="F:nucleic acid binding"/>
    <property type="evidence" value="ECO:0007669"/>
    <property type="project" value="InterPro"/>
</dbReference>
<dbReference type="PANTHER" id="PTHR47958">
    <property type="entry name" value="ATP-DEPENDENT RNA HELICASE DBP3"/>
    <property type="match status" value="1"/>
</dbReference>
<dbReference type="eggNOG" id="KOG0335">
    <property type="taxonomic scope" value="Eukaryota"/>
</dbReference>
<evidence type="ECO:0008006" key="10">
    <source>
        <dbReference type="Google" id="ProtNLM"/>
    </source>
</evidence>
<dbReference type="PROSITE" id="PS51195">
    <property type="entry name" value="Q_MOTIF"/>
    <property type="match status" value="1"/>
</dbReference>
<feature type="short sequence motif" description="Q motif" evidence="5">
    <location>
        <begin position="12"/>
        <end position="40"/>
    </location>
</feature>
<dbReference type="GO" id="GO:0005524">
    <property type="term" value="F:ATP binding"/>
    <property type="evidence" value="ECO:0007669"/>
    <property type="project" value="UniProtKB-KW"/>
</dbReference>